<evidence type="ECO:0000256" key="4">
    <source>
        <dbReference type="ARBA" id="ARBA00023125"/>
    </source>
</evidence>
<dbReference type="Pfam" id="PF11951">
    <property type="entry name" value="Fungal_trans_2"/>
    <property type="match status" value="1"/>
</dbReference>
<dbReference type="HOGENOM" id="CLU_011409_2_2_1"/>
<keyword evidence="2" id="KW-0862">Zinc</keyword>
<organism evidence="8 9">
    <name type="scientific">Botryotinia fuckeliana (strain T4)</name>
    <name type="common">Noble rot fungus</name>
    <name type="synonym">Botrytis cinerea</name>
    <dbReference type="NCBI Taxonomy" id="999810"/>
    <lineage>
        <taxon>Eukaryota</taxon>
        <taxon>Fungi</taxon>
        <taxon>Dikarya</taxon>
        <taxon>Ascomycota</taxon>
        <taxon>Pezizomycotina</taxon>
        <taxon>Leotiomycetes</taxon>
        <taxon>Helotiales</taxon>
        <taxon>Sclerotiniaceae</taxon>
        <taxon>Botrytis</taxon>
    </lineage>
</organism>
<evidence type="ECO:0000256" key="2">
    <source>
        <dbReference type="ARBA" id="ARBA00022833"/>
    </source>
</evidence>
<dbReference type="InterPro" id="IPR052360">
    <property type="entry name" value="Transcr_Regulatory_Proteins"/>
</dbReference>
<reference evidence="9" key="1">
    <citation type="journal article" date="2011" name="PLoS Genet.">
        <title>Genomic analysis of the necrotrophic fungal pathogens Sclerotinia sclerotiorum and Botrytis cinerea.</title>
        <authorList>
            <person name="Amselem J."/>
            <person name="Cuomo C.A."/>
            <person name="van Kan J.A."/>
            <person name="Viaud M."/>
            <person name="Benito E.P."/>
            <person name="Couloux A."/>
            <person name="Coutinho P.M."/>
            <person name="de Vries R.P."/>
            <person name="Dyer P.S."/>
            <person name="Fillinger S."/>
            <person name="Fournier E."/>
            <person name="Gout L."/>
            <person name="Hahn M."/>
            <person name="Kohn L."/>
            <person name="Lapalu N."/>
            <person name="Plummer K.M."/>
            <person name="Pradier J.M."/>
            <person name="Quevillon E."/>
            <person name="Sharon A."/>
            <person name="Simon A."/>
            <person name="ten Have A."/>
            <person name="Tudzynski B."/>
            <person name="Tudzynski P."/>
            <person name="Wincker P."/>
            <person name="Andrew M."/>
            <person name="Anthouard V."/>
            <person name="Beever R.E."/>
            <person name="Beffa R."/>
            <person name="Benoit I."/>
            <person name="Bouzid O."/>
            <person name="Brault B."/>
            <person name="Chen Z."/>
            <person name="Choquer M."/>
            <person name="Collemare J."/>
            <person name="Cotton P."/>
            <person name="Danchin E.G."/>
            <person name="Da Silva C."/>
            <person name="Gautier A."/>
            <person name="Giraud C."/>
            <person name="Giraud T."/>
            <person name="Gonzalez C."/>
            <person name="Grossetete S."/>
            <person name="Guldener U."/>
            <person name="Henrissat B."/>
            <person name="Howlett B.J."/>
            <person name="Kodira C."/>
            <person name="Kretschmer M."/>
            <person name="Lappartient A."/>
            <person name="Leroch M."/>
            <person name="Levis C."/>
            <person name="Mauceli E."/>
            <person name="Neuveglise C."/>
            <person name="Oeser B."/>
            <person name="Pearson M."/>
            <person name="Poulain J."/>
            <person name="Poussereau N."/>
            <person name="Quesneville H."/>
            <person name="Rascle C."/>
            <person name="Schumacher J."/>
            <person name="Segurens B."/>
            <person name="Sexton A."/>
            <person name="Silva E."/>
            <person name="Sirven C."/>
            <person name="Soanes D.M."/>
            <person name="Talbot N.J."/>
            <person name="Templeton M."/>
            <person name="Yandava C."/>
            <person name="Yarden O."/>
            <person name="Zeng Q."/>
            <person name="Rollins J.A."/>
            <person name="Lebrun M.H."/>
            <person name="Dickman M."/>
        </authorList>
    </citation>
    <scope>NUCLEOTIDE SEQUENCE [LARGE SCALE GENOMIC DNA]</scope>
    <source>
        <strain evidence="9">T4</strain>
    </source>
</reference>
<dbReference type="CDD" id="cd00067">
    <property type="entry name" value="GAL4"/>
    <property type="match status" value="1"/>
</dbReference>
<dbReference type="InterPro" id="IPR036864">
    <property type="entry name" value="Zn2-C6_fun-type_DNA-bd_sf"/>
</dbReference>
<evidence type="ECO:0000313" key="8">
    <source>
        <dbReference type="EMBL" id="CCD34516.1"/>
    </source>
</evidence>
<dbReference type="PROSITE" id="PS50048">
    <property type="entry name" value="ZN2_CY6_FUNGAL_2"/>
    <property type="match status" value="1"/>
</dbReference>
<sequence>MATIARKKAWRPKSKTGCLTCRIRRVKCGEEKPGCFRCTKTGRKCDGYDSDRSEMSIAPLERRDSVVSSSDTSLIGSPIMSPAPRIVATPSPVIEWDEEERRSFNFFINKTAPELAGNFESKFWTGLVLQRCHSDPPIRHAVIALGAFNESFKFGDIKLLEAGAIADQKQRFALLQNIKAIRYLTGYLSHGSHRQSSEIILMSCLLFICFEAMQGNYQAAFAHLNSGLKILSDWMERNEQNPLAHPESSANWEFIRSELVPLFRAVDIQAIRILPTSFIQWEMASGLTKFDFKPQTSIPDPISSLNEAKHHLQNQTRAILVYHQNAAQHYSPEMPNNDDTLRSRSMNAIVEEKRERVLQLEQWSQLFNNFAQAAGQTMNTNDLRASISLKLHHVANKLILETAQFETELNYDRYMDQFELMTSLAESLLKSYGDSRLENGRVFSFDTAIIPPLLCVACKCRDPSLRRKAHALLVSSFKREGSWDSEFASSIGRWTIDKEEKGLENISRAEEVVESSRIAVTEITSHGRRKALIKFRQGALQDYGELQEEWIVIEDIILLANFLLVIYP</sequence>
<evidence type="ECO:0000256" key="1">
    <source>
        <dbReference type="ARBA" id="ARBA00022723"/>
    </source>
</evidence>
<gene>
    <name evidence="8" type="ORF">BofuT4_P102170.1</name>
</gene>
<evidence type="ECO:0000256" key="3">
    <source>
        <dbReference type="ARBA" id="ARBA00023015"/>
    </source>
</evidence>
<dbReference type="Gene3D" id="4.10.240.10">
    <property type="entry name" value="Zn(2)-C6 fungal-type DNA-binding domain"/>
    <property type="match status" value="1"/>
</dbReference>
<dbReference type="GO" id="GO:0003677">
    <property type="term" value="F:DNA binding"/>
    <property type="evidence" value="ECO:0007669"/>
    <property type="project" value="UniProtKB-KW"/>
</dbReference>
<keyword evidence="4" id="KW-0238">DNA-binding</keyword>
<proteinExistence type="predicted"/>
<dbReference type="OrthoDB" id="2593732at2759"/>
<keyword evidence="3" id="KW-0805">Transcription regulation</keyword>
<feature type="domain" description="Zn(2)-C6 fungal-type" evidence="7">
    <location>
        <begin position="17"/>
        <end position="45"/>
    </location>
</feature>
<dbReference type="PROSITE" id="PS00463">
    <property type="entry name" value="ZN2_CY6_FUNGAL_1"/>
    <property type="match status" value="1"/>
</dbReference>
<dbReference type="InterPro" id="IPR001138">
    <property type="entry name" value="Zn2Cys6_DnaBD"/>
</dbReference>
<evidence type="ECO:0000313" key="9">
    <source>
        <dbReference type="Proteomes" id="UP000008177"/>
    </source>
</evidence>
<evidence type="ECO:0000256" key="5">
    <source>
        <dbReference type="ARBA" id="ARBA00023163"/>
    </source>
</evidence>
<accession>G2YBC5</accession>
<protein>
    <submittedName>
        <fullName evidence="8">Similar to transcription factor Cys6</fullName>
    </submittedName>
</protein>
<dbReference type="InParanoid" id="G2YBC5"/>
<name>G2YBC5_BOTF4</name>
<dbReference type="PANTHER" id="PTHR36206">
    <property type="entry name" value="ASPERCRYPTIN BIOSYNTHESIS CLUSTER-SPECIFIC TRANSCRIPTION REGULATOR ATNN-RELATED"/>
    <property type="match status" value="1"/>
</dbReference>
<dbReference type="PANTHER" id="PTHR36206:SF4">
    <property type="entry name" value="HYPOTHETICAL CONSERVED PROTEIN (EUROFUNG)-RELATED"/>
    <property type="match status" value="1"/>
</dbReference>
<dbReference type="SMART" id="SM00066">
    <property type="entry name" value="GAL4"/>
    <property type="match status" value="1"/>
</dbReference>
<dbReference type="EMBL" id="FQ790311">
    <property type="protein sequence ID" value="CCD34516.1"/>
    <property type="molecule type" value="Genomic_DNA"/>
</dbReference>
<dbReference type="GO" id="GO:0000981">
    <property type="term" value="F:DNA-binding transcription factor activity, RNA polymerase II-specific"/>
    <property type="evidence" value="ECO:0007669"/>
    <property type="project" value="InterPro"/>
</dbReference>
<dbReference type="SUPFAM" id="SSF57701">
    <property type="entry name" value="Zn2/Cys6 DNA-binding domain"/>
    <property type="match status" value="1"/>
</dbReference>
<dbReference type="InterPro" id="IPR021858">
    <property type="entry name" value="Fun_TF"/>
</dbReference>
<dbReference type="Proteomes" id="UP000008177">
    <property type="component" value="Unplaced contigs"/>
</dbReference>
<evidence type="ECO:0000259" key="7">
    <source>
        <dbReference type="PROSITE" id="PS50048"/>
    </source>
</evidence>
<dbReference type="GO" id="GO:0008270">
    <property type="term" value="F:zinc ion binding"/>
    <property type="evidence" value="ECO:0007669"/>
    <property type="project" value="InterPro"/>
</dbReference>
<dbReference type="STRING" id="999810.G2YBC5"/>
<keyword evidence="6" id="KW-0539">Nucleus</keyword>
<keyword evidence="1" id="KW-0479">Metal-binding</keyword>
<keyword evidence="5" id="KW-0804">Transcription</keyword>
<dbReference type="Pfam" id="PF00172">
    <property type="entry name" value="Zn_clus"/>
    <property type="match status" value="1"/>
</dbReference>
<dbReference type="AlphaFoldDB" id="G2YBC5"/>
<evidence type="ECO:0000256" key="6">
    <source>
        <dbReference type="ARBA" id="ARBA00023242"/>
    </source>
</evidence>